<comment type="caution">
    <text evidence="7">Lacks conserved residue(s) required for the propagation of feature annotation.</text>
</comment>
<dbReference type="PANTHER" id="PTHR11009">
    <property type="entry name" value="DER1-LIKE PROTEIN, DERLIN"/>
    <property type="match status" value="1"/>
</dbReference>
<feature type="region of interest" description="Disordered" evidence="8">
    <location>
        <begin position="242"/>
        <end position="264"/>
    </location>
</feature>
<keyword evidence="5 7" id="KW-1133">Transmembrane helix</keyword>
<keyword evidence="4 7" id="KW-0256">Endoplasmic reticulum</keyword>
<comment type="function">
    <text evidence="7">May be involved in the degradation of misfolded endoplasmic reticulum (ER) luminal proteins.</text>
</comment>
<evidence type="ECO:0000313" key="9">
    <source>
        <dbReference type="EMBL" id="KAJ1642231.1"/>
    </source>
</evidence>
<feature type="transmembrane region" description="Helical" evidence="7">
    <location>
        <begin position="107"/>
        <end position="126"/>
    </location>
</feature>
<dbReference type="EMBL" id="JANBOH010000446">
    <property type="protein sequence ID" value="KAJ1642231.1"/>
    <property type="molecule type" value="Genomic_DNA"/>
</dbReference>
<feature type="transmembrane region" description="Helical" evidence="7">
    <location>
        <begin position="184"/>
        <end position="202"/>
    </location>
</feature>
<evidence type="ECO:0000256" key="5">
    <source>
        <dbReference type="ARBA" id="ARBA00022989"/>
    </source>
</evidence>
<protein>
    <recommendedName>
        <fullName evidence="7">Derlin</fullName>
    </recommendedName>
</protein>
<gene>
    <name evidence="9" type="ORF">LPJ64_005902</name>
</gene>
<organism evidence="9 10">
    <name type="scientific">Coemansia asiatica</name>
    <dbReference type="NCBI Taxonomy" id="1052880"/>
    <lineage>
        <taxon>Eukaryota</taxon>
        <taxon>Fungi</taxon>
        <taxon>Fungi incertae sedis</taxon>
        <taxon>Zoopagomycota</taxon>
        <taxon>Kickxellomycotina</taxon>
        <taxon>Kickxellomycetes</taxon>
        <taxon>Kickxellales</taxon>
        <taxon>Kickxellaceae</taxon>
        <taxon>Coemansia</taxon>
    </lineage>
</organism>
<accession>A0A9W8CH76</accession>
<dbReference type="AlphaFoldDB" id="A0A9W8CH76"/>
<dbReference type="InterPro" id="IPR007599">
    <property type="entry name" value="DER1"/>
</dbReference>
<feature type="transmembrane region" description="Helical" evidence="7">
    <location>
        <begin position="160"/>
        <end position="178"/>
    </location>
</feature>
<comment type="subcellular location">
    <subcellularLocation>
        <location evidence="1 7">Endoplasmic reticulum membrane</location>
        <topology evidence="1 7">Multi-pass membrane protein</topology>
    </subcellularLocation>
</comment>
<evidence type="ECO:0000256" key="2">
    <source>
        <dbReference type="ARBA" id="ARBA00008917"/>
    </source>
</evidence>
<proteinExistence type="inferred from homology"/>
<dbReference type="Proteomes" id="UP001145021">
    <property type="component" value="Unassembled WGS sequence"/>
</dbReference>
<reference evidence="9" key="1">
    <citation type="submission" date="2022-07" db="EMBL/GenBank/DDBJ databases">
        <title>Phylogenomic reconstructions and comparative analyses of Kickxellomycotina fungi.</title>
        <authorList>
            <person name="Reynolds N.K."/>
            <person name="Stajich J.E."/>
            <person name="Barry K."/>
            <person name="Grigoriev I.V."/>
            <person name="Crous P."/>
            <person name="Smith M.E."/>
        </authorList>
    </citation>
    <scope>NUCLEOTIDE SEQUENCE</scope>
    <source>
        <strain evidence="9">NBRC 105413</strain>
    </source>
</reference>
<comment type="similarity">
    <text evidence="2 7">Belongs to the derlin family.</text>
</comment>
<dbReference type="SUPFAM" id="SSF144091">
    <property type="entry name" value="Rhomboid-like"/>
    <property type="match status" value="1"/>
</dbReference>
<keyword evidence="6 7" id="KW-0472">Membrane</keyword>
<evidence type="ECO:0000256" key="8">
    <source>
        <dbReference type="SAM" id="MobiDB-lite"/>
    </source>
</evidence>
<keyword evidence="3 7" id="KW-0812">Transmembrane</keyword>
<sequence length="264" mass="29718">MVRASSSGSRNSVISDGARLVNWFNSLTPITKLLLCSVLTCTLSVSLRIVPGHYMGLHWPGIWNGFQIWRLLTGFLTSHVSLNEAIMLAALYYYSTDLESQEFGGRTADYAWFVLFSMIAMGSVSWITNTTFLYHGVFMALLTLWCLHRQQLIVNFFMGIKMPAQYLPYATMLLWYLLKKGNLFSVLDMIYGFGAAHLYYYLSVDLPLQGSPNYIPTPQLVYRFFGEPQRVYDNAASTGAALGNNSNRHPGGGHYWGTRGRTLG</sequence>
<dbReference type="Pfam" id="PF04511">
    <property type="entry name" value="DER1"/>
    <property type="match status" value="1"/>
</dbReference>
<evidence type="ECO:0000256" key="7">
    <source>
        <dbReference type="RuleBase" id="RU363059"/>
    </source>
</evidence>
<dbReference type="GO" id="GO:0006950">
    <property type="term" value="P:response to stress"/>
    <property type="evidence" value="ECO:0007669"/>
    <property type="project" value="UniProtKB-ARBA"/>
</dbReference>
<comment type="caution">
    <text evidence="9">The sequence shown here is derived from an EMBL/GenBank/DDBJ whole genome shotgun (WGS) entry which is preliminary data.</text>
</comment>
<name>A0A9W8CH76_9FUNG</name>
<dbReference type="InterPro" id="IPR035952">
    <property type="entry name" value="Rhomboid-like_sf"/>
</dbReference>
<evidence type="ECO:0000256" key="6">
    <source>
        <dbReference type="ARBA" id="ARBA00023136"/>
    </source>
</evidence>
<evidence type="ECO:0000256" key="3">
    <source>
        <dbReference type="ARBA" id="ARBA00022692"/>
    </source>
</evidence>
<evidence type="ECO:0000256" key="4">
    <source>
        <dbReference type="ARBA" id="ARBA00022824"/>
    </source>
</evidence>
<dbReference type="GO" id="GO:0005789">
    <property type="term" value="C:endoplasmic reticulum membrane"/>
    <property type="evidence" value="ECO:0007669"/>
    <property type="project" value="UniProtKB-SubCell"/>
</dbReference>
<keyword evidence="10" id="KW-1185">Reference proteome</keyword>
<evidence type="ECO:0000256" key="1">
    <source>
        <dbReference type="ARBA" id="ARBA00004477"/>
    </source>
</evidence>
<evidence type="ECO:0000313" key="10">
    <source>
        <dbReference type="Proteomes" id="UP001145021"/>
    </source>
</evidence>